<dbReference type="Proteomes" id="UP000277294">
    <property type="component" value="Unassembled WGS sequence"/>
</dbReference>
<dbReference type="EMBL" id="UWPJ01000023">
    <property type="protein sequence ID" value="VCU70841.1"/>
    <property type="molecule type" value="Genomic_DNA"/>
</dbReference>
<evidence type="ECO:0000313" key="1">
    <source>
        <dbReference type="EMBL" id="VCU70841.1"/>
    </source>
</evidence>
<gene>
    <name evidence="1" type="ORF">PIGHUM_02920</name>
</gene>
<evidence type="ECO:0000313" key="2">
    <source>
        <dbReference type="Proteomes" id="UP000277294"/>
    </source>
</evidence>
<sequence>MTRQNNEPFQAQHSTMPYCPHNFWPLGNLHMKRFTKTPASARIRIGNTVLP</sequence>
<proteinExistence type="predicted"/>
<protein>
    <submittedName>
        <fullName evidence="1">Uncharacterized protein</fullName>
    </submittedName>
</protein>
<dbReference type="AlphaFoldDB" id="A0A3P4B4I2"/>
<reference evidence="1 2" key="1">
    <citation type="submission" date="2018-10" db="EMBL/GenBank/DDBJ databases">
        <authorList>
            <person name="Criscuolo A."/>
        </authorList>
    </citation>
    <scope>NUCLEOTIDE SEQUENCE [LARGE SCALE GENOMIC DNA]</scope>
    <source>
        <strain evidence="1">DnA1</strain>
    </source>
</reference>
<organism evidence="1 2">
    <name type="scientific">Pigmentiphaga humi</name>
    <dbReference type="NCBI Taxonomy" id="2478468"/>
    <lineage>
        <taxon>Bacteria</taxon>
        <taxon>Pseudomonadati</taxon>
        <taxon>Pseudomonadota</taxon>
        <taxon>Betaproteobacteria</taxon>
        <taxon>Burkholderiales</taxon>
        <taxon>Alcaligenaceae</taxon>
        <taxon>Pigmentiphaga</taxon>
    </lineage>
</organism>
<keyword evidence="2" id="KW-1185">Reference proteome</keyword>
<accession>A0A3P4B4I2</accession>
<name>A0A3P4B4I2_9BURK</name>